<sequence length="356" mass="41408">MLIFTERPEWHGRQRSAICSIETFRNLYFKTPWLWSTFVRCIVDNGTQTAGDSQSRFQVSGVAQVGDWMRSSRPGISMPSDTDVVFVGRPPPKNREEVLHVPVVPWRLGLESVELQQYCYNYCPLATQVHARCWDLAQRVFGSSFIEQDMDIWLEAARQQFHAFVNHAPESESNQYSNALMRLHIINREIIDDFRHNPLKYAQESVDRYIQEIGYNLPHDPINISELRDLIDKAIEIEREDKAEEVCPAGVGLPPEVKMMILDCLDTMDIRNSLSVFHWRLPSGYWCTRFAKEIVFEYEDLENTNLNWGYLCLGVADLLETSHGLRHRKRTLGNLNEIKKIFEEKKKQKRQSDGGL</sequence>
<dbReference type="RefSeq" id="XP_040686589.1">
    <property type="nucleotide sequence ID" value="XM_040832081.1"/>
</dbReference>
<dbReference type="AlphaFoldDB" id="A0A1L9RDC2"/>
<accession>A0A1L9RDC2</accession>
<dbReference type="OrthoDB" id="4524525at2759"/>
<dbReference type="GeneID" id="63747929"/>
<dbReference type="VEuPathDB" id="FungiDB:ASPWEDRAFT_185368"/>
<dbReference type="EMBL" id="KV878214">
    <property type="protein sequence ID" value="OJJ32912.1"/>
    <property type="molecule type" value="Genomic_DNA"/>
</dbReference>
<dbReference type="STRING" id="1073089.A0A1L9RDC2"/>
<keyword evidence="2" id="KW-1185">Reference proteome</keyword>
<dbReference type="Proteomes" id="UP000184383">
    <property type="component" value="Unassembled WGS sequence"/>
</dbReference>
<proteinExistence type="predicted"/>
<gene>
    <name evidence="1" type="ORF">ASPWEDRAFT_185368</name>
</gene>
<evidence type="ECO:0000313" key="2">
    <source>
        <dbReference type="Proteomes" id="UP000184383"/>
    </source>
</evidence>
<reference evidence="2" key="1">
    <citation type="journal article" date="2017" name="Genome Biol.">
        <title>Comparative genomics reveals high biological diversity and specific adaptations in the industrially and medically important fungal genus Aspergillus.</title>
        <authorList>
            <person name="de Vries R.P."/>
            <person name="Riley R."/>
            <person name="Wiebenga A."/>
            <person name="Aguilar-Osorio G."/>
            <person name="Amillis S."/>
            <person name="Uchima C.A."/>
            <person name="Anderluh G."/>
            <person name="Asadollahi M."/>
            <person name="Askin M."/>
            <person name="Barry K."/>
            <person name="Battaglia E."/>
            <person name="Bayram O."/>
            <person name="Benocci T."/>
            <person name="Braus-Stromeyer S.A."/>
            <person name="Caldana C."/>
            <person name="Canovas D."/>
            <person name="Cerqueira G.C."/>
            <person name="Chen F."/>
            <person name="Chen W."/>
            <person name="Choi C."/>
            <person name="Clum A."/>
            <person name="Dos Santos R.A."/>
            <person name="Damasio A.R."/>
            <person name="Diallinas G."/>
            <person name="Emri T."/>
            <person name="Fekete E."/>
            <person name="Flipphi M."/>
            <person name="Freyberg S."/>
            <person name="Gallo A."/>
            <person name="Gournas C."/>
            <person name="Habgood R."/>
            <person name="Hainaut M."/>
            <person name="Harispe M.L."/>
            <person name="Henrissat B."/>
            <person name="Hilden K.S."/>
            <person name="Hope R."/>
            <person name="Hossain A."/>
            <person name="Karabika E."/>
            <person name="Karaffa L."/>
            <person name="Karanyi Z."/>
            <person name="Krasevec N."/>
            <person name="Kuo A."/>
            <person name="Kusch H."/>
            <person name="LaButti K."/>
            <person name="Lagendijk E.L."/>
            <person name="Lapidus A."/>
            <person name="Levasseur A."/>
            <person name="Lindquist E."/>
            <person name="Lipzen A."/>
            <person name="Logrieco A.F."/>
            <person name="MacCabe A."/>
            <person name="Maekelae M.R."/>
            <person name="Malavazi I."/>
            <person name="Melin P."/>
            <person name="Meyer V."/>
            <person name="Mielnichuk N."/>
            <person name="Miskei M."/>
            <person name="Molnar A.P."/>
            <person name="Mule G."/>
            <person name="Ngan C.Y."/>
            <person name="Orejas M."/>
            <person name="Orosz E."/>
            <person name="Ouedraogo J.P."/>
            <person name="Overkamp K.M."/>
            <person name="Park H.-S."/>
            <person name="Perrone G."/>
            <person name="Piumi F."/>
            <person name="Punt P.J."/>
            <person name="Ram A.F."/>
            <person name="Ramon A."/>
            <person name="Rauscher S."/>
            <person name="Record E."/>
            <person name="Riano-Pachon D.M."/>
            <person name="Robert V."/>
            <person name="Roehrig J."/>
            <person name="Ruller R."/>
            <person name="Salamov A."/>
            <person name="Salih N.S."/>
            <person name="Samson R.A."/>
            <person name="Sandor E."/>
            <person name="Sanguinetti M."/>
            <person name="Schuetze T."/>
            <person name="Sepcic K."/>
            <person name="Shelest E."/>
            <person name="Sherlock G."/>
            <person name="Sophianopoulou V."/>
            <person name="Squina F.M."/>
            <person name="Sun H."/>
            <person name="Susca A."/>
            <person name="Todd R.B."/>
            <person name="Tsang A."/>
            <person name="Unkles S.E."/>
            <person name="van de Wiele N."/>
            <person name="van Rossen-Uffink D."/>
            <person name="Oliveira J.V."/>
            <person name="Vesth T.C."/>
            <person name="Visser J."/>
            <person name="Yu J.-H."/>
            <person name="Zhou M."/>
            <person name="Andersen M.R."/>
            <person name="Archer D.B."/>
            <person name="Baker S.E."/>
            <person name="Benoit I."/>
            <person name="Brakhage A.A."/>
            <person name="Braus G.H."/>
            <person name="Fischer R."/>
            <person name="Frisvad J.C."/>
            <person name="Goldman G.H."/>
            <person name="Houbraken J."/>
            <person name="Oakley B."/>
            <person name="Pocsi I."/>
            <person name="Scazzocchio C."/>
            <person name="Seiboth B."/>
            <person name="vanKuyk P.A."/>
            <person name="Wortman J."/>
            <person name="Dyer P.S."/>
            <person name="Grigoriev I.V."/>
        </authorList>
    </citation>
    <scope>NUCLEOTIDE SEQUENCE [LARGE SCALE GENOMIC DNA]</scope>
    <source>
        <strain evidence="2">DTO 134E9</strain>
    </source>
</reference>
<name>A0A1L9RDC2_ASPWE</name>
<organism evidence="1 2">
    <name type="scientific">Aspergillus wentii DTO 134E9</name>
    <dbReference type="NCBI Taxonomy" id="1073089"/>
    <lineage>
        <taxon>Eukaryota</taxon>
        <taxon>Fungi</taxon>
        <taxon>Dikarya</taxon>
        <taxon>Ascomycota</taxon>
        <taxon>Pezizomycotina</taxon>
        <taxon>Eurotiomycetes</taxon>
        <taxon>Eurotiomycetidae</taxon>
        <taxon>Eurotiales</taxon>
        <taxon>Aspergillaceae</taxon>
        <taxon>Aspergillus</taxon>
        <taxon>Aspergillus subgen. Cremei</taxon>
    </lineage>
</organism>
<protein>
    <recommendedName>
        <fullName evidence="3">F-box domain-containing protein</fullName>
    </recommendedName>
</protein>
<evidence type="ECO:0000313" key="1">
    <source>
        <dbReference type="EMBL" id="OJJ32912.1"/>
    </source>
</evidence>
<evidence type="ECO:0008006" key="3">
    <source>
        <dbReference type="Google" id="ProtNLM"/>
    </source>
</evidence>